<evidence type="ECO:0000313" key="2">
    <source>
        <dbReference type="Proteomes" id="UP001567538"/>
    </source>
</evidence>
<dbReference type="Proteomes" id="UP001567538">
    <property type="component" value="Unassembled WGS sequence"/>
</dbReference>
<organism evidence="1 2">
    <name type="scientific">Salvia divinorum</name>
    <name type="common">Maria pastora</name>
    <name type="synonym">Diviner's sage</name>
    <dbReference type="NCBI Taxonomy" id="28513"/>
    <lineage>
        <taxon>Eukaryota</taxon>
        <taxon>Viridiplantae</taxon>
        <taxon>Streptophyta</taxon>
        <taxon>Embryophyta</taxon>
        <taxon>Tracheophyta</taxon>
        <taxon>Spermatophyta</taxon>
        <taxon>Magnoliopsida</taxon>
        <taxon>eudicotyledons</taxon>
        <taxon>Gunneridae</taxon>
        <taxon>Pentapetalae</taxon>
        <taxon>asterids</taxon>
        <taxon>lamiids</taxon>
        <taxon>Lamiales</taxon>
        <taxon>Lamiaceae</taxon>
        <taxon>Nepetoideae</taxon>
        <taxon>Mentheae</taxon>
        <taxon>Salviinae</taxon>
        <taxon>Salvia</taxon>
        <taxon>Salvia subgen. Calosphace</taxon>
    </lineage>
</organism>
<name>A0ABD1I7Z3_SALDI</name>
<comment type="caution">
    <text evidence="1">The sequence shown here is derived from an EMBL/GenBank/DDBJ whole genome shotgun (WGS) entry which is preliminary data.</text>
</comment>
<dbReference type="EMBL" id="JBEAFC010000003">
    <property type="protein sequence ID" value="KAL1564044.1"/>
    <property type="molecule type" value="Genomic_DNA"/>
</dbReference>
<evidence type="ECO:0000313" key="1">
    <source>
        <dbReference type="EMBL" id="KAL1564044.1"/>
    </source>
</evidence>
<gene>
    <name evidence="1" type="ORF">AAHA92_06449</name>
</gene>
<sequence>MCRDEQLFASYFEEFYLGGDPFTYSVEEEDESLEKREEACPERSEEAELRVNEGSPMVSHVENTGQNRQHTLVSATSVIGDLAEDSLNEGLRTFNLDEEESEGRRQWKWFLDLLEVDLALSENSPRYVFMSDQQKGLEKATTNEHAQTILNNLHLKIGRSLHRKLLKLINLQGLFLIVKIQEEVKPKDVGGGRTRIKIRLFI</sequence>
<accession>A0ABD1I7Z3</accession>
<reference evidence="1 2" key="1">
    <citation type="submission" date="2024-06" db="EMBL/GenBank/DDBJ databases">
        <title>A chromosome level genome sequence of Diviner's sage (Salvia divinorum).</title>
        <authorList>
            <person name="Ford S.A."/>
            <person name="Ro D.-K."/>
            <person name="Ness R.W."/>
            <person name="Phillips M.A."/>
        </authorList>
    </citation>
    <scope>NUCLEOTIDE SEQUENCE [LARGE SCALE GENOMIC DNA]</scope>
    <source>
        <strain evidence="1">SAF-2024a</strain>
        <tissue evidence="1">Leaf</tissue>
    </source>
</reference>
<protein>
    <submittedName>
        <fullName evidence="1">Uncharacterized protein</fullName>
    </submittedName>
</protein>
<proteinExistence type="predicted"/>
<dbReference type="AlphaFoldDB" id="A0ABD1I7Z3"/>
<keyword evidence="2" id="KW-1185">Reference proteome</keyword>